<keyword evidence="3 8" id="KW-0813">Transport</keyword>
<protein>
    <submittedName>
        <fullName evidence="10">General L-amino acid transport system permease protein</fullName>
    </submittedName>
</protein>
<keyword evidence="11" id="KW-1185">Reference proteome</keyword>
<organism evidence="10 11">
    <name type="scientific">Desulforhopalus singaporensis</name>
    <dbReference type="NCBI Taxonomy" id="91360"/>
    <lineage>
        <taxon>Bacteria</taxon>
        <taxon>Pseudomonadati</taxon>
        <taxon>Thermodesulfobacteriota</taxon>
        <taxon>Desulfobulbia</taxon>
        <taxon>Desulfobulbales</taxon>
        <taxon>Desulfocapsaceae</taxon>
        <taxon>Desulforhopalus</taxon>
    </lineage>
</organism>
<feature type="transmembrane region" description="Helical" evidence="8">
    <location>
        <begin position="161"/>
        <end position="183"/>
    </location>
</feature>
<dbReference type="PANTHER" id="PTHR30614">
    <property type="entry name" value="MEMBRANE COMPONENT OF AMINO ACID ABC TRANSPORTER"/>
    <property type="match status" value="1"/>
</dbReference>
<feature type="transmembrane region" description="Helical" evidence="8">
    <location>
        <begin position="195"/>
        <end position="223"/>
    </location>
</feature>
<evidence type="ECO:0000256" key="4">
    <source>
        <dbReference type="ARBA" id="ARBA00022475"/>
    </source>
</evidence>
<dbReference type="CDD" id="cd06261">
    <property type="entry name" value="TM_PBP2"/>
    <property type="match status" value="1"/>
</dbReference>
<feature type="transmembrane region" description="Helical" evidence="8">
    <location>
        <begin position="288"/>
        <end position="313"/>
    </location>
</feature>
<dbReference type="GO" id="GO:0022857">
    <property type="term" value="F:transmembrane transporter activity"/>
    <property type="evidence" value="ECO:0007669"/>
    <property type="project" value="InterPro"/>
</dbReference>
<evidence type="ECO:0000313" key="10">
    <source>
        <dbReference type="EMBL" id="SDO38109.1"/>
    </source>
</evidence>
<dbReference type="Gene3D" id="1.10.3720.10">
    <property type="entry name" value="MetI-like"/>
    <property type="match status" value="1"/>
</dbReference>
<proteinExistence type="inferred from homology"/>
<feature type="domain" description="ABC transmembrane type-1" evidence="9">
    <location>
        <begin position="160"/>
        <end position="350"/>
    </location>
</feature>
<feature type="transmembrane region" description="Helical" evidence="8">
    <location>
        <begin position="100"/>
        <end position="116"/>
    </location>
</feature>
<dbReference type="InterPro" id="IPR035906">
    <property type="entry name" value="MetI-like_sf"/>
</dbReference>
<evidence type="ECO:0000256" key="8">
    <source>
        <dbReference type="RuleBase" id="RU363032"/>
    </source>
</evidence>
<evidence type="ECO:0000256" key="2">
    <source>
        <dbReference type="ARBA" id="ARBA00010072"/>
    </source>
</evidence>
<dbReference type="SUPFAM" id="SSF161098">
    <property type="entry name" value="MetI-like"/>
    <property type="match status" value="1"/>
</dbReference>
<reference evidence="10 11" key="1">
    <citation type="submission" date="2016-10" db="EMBL/GenBank/DDBJ databases">
        <authorList>
            <person name="de Groot N.N."/>
        </authorList>
    </citation>
    <scope>NUCLEOTIDE SEQUENCE [LARGE SCALE GENOMIC DNA]</scope>
    <source>
        <strain evidence="10 11">DSM 12130</strain>
    </source>
</reference>
<keyword evidence="5 8" id="KW-0812">Transmembrane</keyword>
<feature type="transmembrane region" description="Helical" evidence="8">
    <location>
        <begin position="333"/>
        <end position="351"/>
    </location>
</feature>
<dbReference type="OrthoDB" id="5365894at2"/>
<feature type="transmembrane region" description="Helical" evidence="8">
    <location>
        <begin position="34"/>
        <end position="60"/>
    </location>
</feature>
<evidence type="ECO:0000256" key="7">
    <source>
        <dbReference type="ARBA" id="ARBA00023136"/>
    </source>
</evidence>
<keyword evidence="7 8" id="KW-0472">Membrane</keyword>
<evidence type="ECO:0000256" key="6">
    <source>
        <dbReference type="ARBA" id="ARBA00022989"/>
    </source>
</evidence>
<sequence>MEKTLPTQPAELVKPPATDIGILGWLKANLFNGWFNSLLTVIVIYLIYLAAPSFIQWAFLDSSWAANSEQCKMAGAGACWSVITANIRFILFGFYPHDLQWRPLLAVVILVLLLVYSRNRSHWRKSLFYGWLVGLFVMGLLLKGGLFGLEPVESNNWGGLPLTLLLSVFGLTAAYPVGILLALGRQSKMAVIKSFCVVYIELIRGVPLISLLFMSSVVFPLFLPEGMVINKILRAQVAIILFTAAYIAEVVRGGLQGLDRGQYEAAEALGLNYFQTMRLIILPQALKIVIPPSVSILISAFKDTSLVVIIALYDLLKTTQTTLTDPKWMGYSAEAYIFVAMIYFVCCFFMSNYSRKLERELDTSR</sequence>
<dbReference type="PANTHER" id="PTHR30614:SF41">
    <property type="entry name" value="INNER MEMBRANE AMINO-ACID ABC TRANSPORTER PERMEASE PROTEIN YHDY"/>
    <property type="match status" value="1"/>
</dbReference>
<dbReference type="InterPro" id="IPR010065">
    <property type="entry name" value="AA_ABC_transptr_permease_3TM"/>
</dbReference>
<dbReference type="Proteomes" id="UP000199073">
    <property type="component" value="Unassembled WGS sequence"/>
</dbReference>
<dbReference type="InterPro" id="IPR000515">
    <property type="entry name" value="MetI-like"/>
</dbReference>
<comment type="similarity">
    <text evidence="2">Belongs to the binding-protein-dependent transport system permease family. HisMQ subfamily.</text>
</comment>
<evidence type="ECO:0000259" key="9">
    <source>
        <dbReference type="PROSITE" id="PS50928"/>
    </source>
</evidence>
<accession>A0A1H0J3T5</accession>
<dbReference type="RefSeq" id="WP_092218723.1">
    <property type="nucleotide sequence ID" value="NZ_FNJI01000001.1"/>
</dbReference>
<dbReference type="GO" id="GO:0006865">
    <property type="term" value="P:amino acid transport"/>
    <property type="evidence" value="ECO:0007669"/>
    <property type="project" value="TreeGrafter"/>
</dbReference>
<feature type="transmembrane region" description="Helical" evidence="8">
    <location>
        <begin position="72"/>
        <end position="94"/>
    </location>
</feature>
<evidence type="ECO:0000256" key="3">
    <source>
        <dbReference type="ARBA" id="ARBA00022448"/>
    </source>
</evidence>
<evidence type="ECO:0000256" key="1">
    <source>
        <dbReference type="ARBA" id="ARBA00004429"/>
    </source>
</evidence>
<comment type="subcellular location">
    <subcellularLocation>
        <location evidence="1">Cell inner membrane</location>
        <topology evidence="1">Multi-pass membrane protein</topology>
    </subcellularLocation>
    <subcellularLocation>
        <location evidence="8">Cell membrane</location>
        <topology evidence="8">Multi-pass membrane protein</topology>
    </subcellularLocation>
</comment>
<dbReference type="InterPro" id="IPR043429">
    <property type="entry name" value="ArtM/GltK/GlnP/TcyL/YhdX-like"/>
</dbReference>
<evidence type="ECO:0000256" key="5">
    <source>
        <dbReference type="ARBA" id="ARBA00022692"/>
    </source>
</evidence>
<feature type="transmembrane region" description="Helical" evidence="8">
    <location>
        <begin position="128"/>
        <end position="149"/>
    </location>
</feature>
<name>A0A1H0J3T5_9BACT</name>
<gene>
    <name evidence="10" type="ORF">SAMN05660330_00128</name>
</gene>
<dbReference type="GO" id="GO:0043190">
    <property type="term" value="C:ATP-binding cassette (ABC) transporter complex"/>
    <property type="evidence" value="ECO:0007669"/>
    <property type="project" value="InterPro"/>
</dbReference>
<keyword evidence="6 8" id="KW-1133">Transmembrane helix</keyword>
<evidence type="ECO:0000313" key="11">
    <source>
        <dbReference type="Proteomes" id="UP000199073"/>
    </source>
</evidence>
<dbReference type="NCBIfam" id="TIGR01726">
    <property type="entry name" value="HEQRo_perm_3TM"/>
    <property type="match status" value="1"/>
</dbReference>
<dbReference type="AlphaFoldDB" id="A0A1H0J3T5"/>
<feature type="transmembrane region" description="Helical" evidence="8">
    <location>
        <begin position="235"/>
        <end position="255"/>
    </location>
</feature>
<dbReference type="EMBL" id="FNJI01000001">
    <property type="protein sequence ID" value="SDO38109.1"/>
    <property type="molecule type" value="Genomic_DNA"/>
</dbReference>
<dbReference type="Pfam" id="PF00528">
    <property type="entry name" value="BPD_transp_1"/>
    <property type="match status" value="1"/>
</dbReference>
<dbReference type="PROSITE" id="PS50928">
    <property type="entry name" value="ABC_TM1"/>
    <property type="match status" value="1"/>
</dbReference>
<dbReference type="STRING" id="91360.SAMN05660330_00128"/>
<keyword evidence="4" id="KW-1003">Cell membrane</keyword>